<evidence type="ECO:0000256" key="1">
    <source>
        <dbReference type="SAM" id="Phobius"/>
    </source>
</evidence>
<protein>
    <submittedName>
        <fullName evidence="2">Uncharacterized protein</fullName>
    </submittedName>
</protein>
<evidence type="ECO:0000313" key="3">
    <source>
        <dbReference type="Proteomes" id="UP000005384"/>
    </source>
</evidence>
<dbReference type="InterPro" id="IPR011044">
    <property type="entry name" value="Quino_amine_DH_bsu"/>
</dbReference>
<gene>
    <name evidence="2" type="ORF">HMPREF9473_00231</name>
</gene>
<keyword evidence="1" id="KW-1133">Transmembrane helix</keyword>
<keyword evidence="1" id="KW-0812">Transmembrane</keyword>
<dbReference type="RefSeq" id="WP_006778213.1">
    <property type="nucleotide sequence ID" value="NZ_CP040506.1"/>
</dbReference>
<organism evidence="2 3">
    <name type="scientific">Hungatella hathewayi WAL-18680</name>
    <dbReference type="NCBI Taxonomy" id="742737"/>
    <lineage>
        <taxon>Bacteria</taxon>
        <taxon>Bacillati</taxon>
        <taxon>Bacillota</taxon>
        <taxon>Clostridia</taxon>
        <taxon>Lachnospirales</taxon>
        <taxon>Lachnospiraceae</taxon>
        <taxon>Hungatella</taxon>
    </lineage>
</organism>
<reference evidence="2 3" key="1">
    <citation type="submission" date="2011-08" db="EMBL/GenBank/DDBJ databases">
        <title>The Genome Sequence of Clostridium hathewayi WAL-18680.</title>
        <authorList>
            <consortium name="The Broad Institute Genome Sequencing Platform"/>
            <person name="Earl A."/>
            <person name="Ward D."/>
            <person name="Feldgarden M."/>
            <person name="Gevers D."/>
            <person name="Finegold S.M."/>
            <person name="Summanen P.H."/>
            <person name="Molitoris D.R."/>
            <person name="Song M."/>
            <person name="Daigneault M."/>
            <person name="Allen-Vercoe E."/>
            <person name="Young S.K."/>
            <person name="Zeng Q."/>
            <person name="Gargeya S."/>
            <person name="Fitzgerald M."/>
            <person name="Haas B."/>
            <person name="Abouelleil A."/>
            <person name="Alvarado L."/>
            <person name="Arachchi H.M."/>
            <person name="Berlin A."/>
            <person name="Brown A."/>
            <person name="Chapman S.B."/>
            <person name="Chen Z."/>
            <person name="Dunbar C."/>
            <person name="Freedman E."/>
            <person name="Gearin G."/>
            <person name="Gellesch M."/>
            <person name="Goldberg J."/>
            <person name="Griggs A."/>
            <person name="Gujja S."/>
            <person name="Heiman D."/>
            <person name="Howarth C."/>
            <person name="Larson L."/>
            <person name="Lui A."/>
            <person name="MacDonald P.J.P."/>
            <person name="Montmayeur A."/>
            <person name="Murphy C."/>
            <person name="Neiman D."/>
            <person name="Pearson M."/>
            <person name="Priest M."/>
            <person name="Roberts A."/>
            <person name="Saif S."/>
            <person name="Shea T."/>
            <person name="Shenoy N."/>
            <person name="Sisk P."/>
            <person name="Stolte C."/>
            <person name="Sykes S."/>
            <person name="Wortman J."/>
            <person name="Nusbaum C."/>
            <person name="Birren B."/>
        </authorList>
    </citation>
    <scope>NUCLEOTIDE SEQUENCE [LARGE SCALE GENOMIC DNA]</scope>
    <source>
        <strain evidence="2 3">WAL-18680</strain>
    </source>
</reference>
<dbReference type="Pfam" id="PF18975">
    <property type="entry name" value="DUF5711"/>
    <property type="match status" value="1"/>
</dbReference>
<dbReference type="AlphaFoldDB" id="G5I9P1"/>
<proteinExistence type="predicted"/>
<dbReference type="SUPFAM" id="SSF50969">
    <property type="entry name" value="YVTN repeat-like/Quinoprotein amine dehydrogenase"/>
    <property type="match status" value="1"/>
</dbReference>
<sequence length="423" mass="47602">MSDMSSMNRDLKKRQLKRQIISNPAMRQEKEEDSEQVVKKAHKKVWKKRLTIMAVLAVVIAGAVYGGYRYYRDFQYTDYTVGWERQLDRGDSSFTGYLKYGSNLLKYSKDGVSYVDSSGKDVWILSYEMKTPIAAVNGDYAVIADQQGNSIYICDKNGGVGVATTNLPIIKVTISAKGLVAAVQEEQKSTRIDMFKKDGSPLDISIKGLMGGDVGYPLDISLSPDGTKLVGSFMYIENGSLKCRVAFYDFSEIGKNIPTRFVGGFHDIYETSMIPRVKFLDEVYSCAFADDSISFFSSRNAMSPELLVHIPIEEDVKSVFYSSDYAGVIVGATSGEYNYRMDVYKSNGEKVFSEPFSYDYRDVDIDGEHIFLYNEDSCRVYNMWGNLKFEGNFDFTISKITNGSFPNSLIVTGPQNMKEIKLQ</sequence>
<dbReference type="PATRIC" id="fig|742737.3.peg.225"/>
<name>G5I9P1_9FIRM</name>
<feature type="transmembrane region" description="Helical" evidence="1">
    <location>
        <begin position="50"/>
        <end position="68"/>
    </location>
</feature>
<dbReference type="Proteomes" id="UP000005384">
    <property type="component" value="Unassembled WGS sequence"/>
</dbReference>
<accession>G5I9P1</accession>
<keyword evidence="3" id="KW-1185">Reference proteome</keyword>
<dbReference type="OrthoDB" id="1779345at2"/>
<dbReference type="HOGENOM" id="CLU_043795_0_0_9"/>
<comment type="caution">
    <text evidence="2">The sequence shown here is derived from an EMBL/GenBank/DDBJ whole genome shotgun (WGS) entry which is preliminary data.</text>
</comment>
<dbReference type="InterPro" id="IPR043765">
    <property type="entry name" value="DUF5711"/>
</dbReference>
<dbReference type="EMBL" id="ADLN01000001">
    <property type="protein sequence ID" value="EHI61780.1"/>
    <property type="molecule type" value="Genomic_DNA"/>
</dbReference>
<evidence type="ECO:0000313" key="2">
    <source>
        <dbReference type="EMBL" id="EHI61780.1"/>
    </source>
</evidence>
<keyword evidence="1" id="KW-0472">Membrane</keyword>